<dbReference type="Gene3D" id="3.40.50.2300">
    <property type="match status" value="1"/>
</dbReference>
<dbReference type="NCBIfam" id="TIGR01557">
    <property type="entry name" value="myb_SHAQKYF"/>
    <property type="match status" value="1"/>
</dbReference>
<dbReference type="SMART" id="SM00448">
    <property type="entry name" value="REC"/>
    <property type="match status" value="1"/>
</dbReference>
<feature type="domain" description="HTH myb-type" evidence="13">
    <location>
        <begin position="211"/>
        <end position="268"/>
    </location>
</feature>
<keyword evidence="4" id="KW-0902">Two-component regulatory system</keyword>
<evidence type="ECO:0000259" key="12">
    <source>
        <dbReference type="PROSITE" id="PS50110"/>
    </source>
</evidence>
<dbReference type="SUPFAM" id="SSF46689">
    <property type="entry name" value="Homeodomain-like"/>
    <property type="match status" value="1"/>
</dbReference>
<dbReference type="GO" id="GO:0003677">
    <property type="term" value="F:DNA binding"/>
    <property type="evidence" value="ECO:0007669"/>
    <property type="project" value="UniProtKB-KW"/>
</dbReference>
<dbReference type="GO" id="GO:0000160">
    <property type="term" value="P:phosphorelay signal transduction system"/>
    <property type="evidence" value="ECO:0007669"/>
    <property type="project" value="UniProtKB-KW"/>
</dbReference>
<evidence type="ECO:0000256" key="5">
    <source>
        <dbReference type="ARBA" id="ARBA00023015"/>
    </source>
</evidence>
<dbReference type="FunFam" id="1.10.10.60:FF:000007">
    <property type="entry name" value="Two-component response regulator"/>
    <property type="match status" value="1"/>
</dbReference>
<gene>
    <name evidence="14" type="ORF">IFM89_005627</name>
</gene>
<dbReference type="EMBL" id="JADFTS010000005">
    <property type="protein sequence ID" value="KAF9604301.1"/>
    <property type="molecule type" value="Genomic_DNA"/>
</dbReference>
<comment type="similarity">
    <text evidence="2">Belongs to the ARR family. Type-B subfamily.</text>
</comment>
<feature type="compositionally biased region" description="Polar residues" evidence="11">
    <location>
        <begin position="179"/>
        <end position="189"/>
    </location>
</feature>
<keyword evidence="15" id="KW-1185">Reference proteome</keyword>
<evidence type="ECO:0000313" key="14">
    <source>
        <dbReference type="EMBL" id="KAF9604301.1"/>
    </source>
</evidence>
<dbReference type="OrthoDB" id="60033at2759"/>
<evidence type="ECO:0000256" key="9">
    <source>
        <dbReference type="ARBA" id="ARBA00023242"/>
    </source>
</evidence>
<dbReference type="PROSITE" id="PS51294">
    <property type="entry name" value="HTH_MYB"/>
    <property type="match status" value="1"/>
</dbReference>
<dbReference type="PROSITE" id="PS50110">
    <property type="entry name" value="RESPONSE_REGULATORY"/>
    <property type="match status" value="1"/>
</dbReference>
<dbReference type="InterPro" id="IPR001789">
    <property type="entry name" value="Sig_transdc_resp-reg_receiver"/>
</dbReference>
<evidence type="ECO:0000256" key="8">
    <source>
        <dbReference type="ARBA" id="ARBA00023163"/>
    </source>
</evidence>
<keyword evidence="3 10" id="KW-0597">Phosphoprotein</keyword>
<feature type="compositionally biased region" description="Basic and acidic residues" evidence="11">
    <location>
        <begin position="166"/>
        <end position="175"/>
    </location>
</feature>
<dbReference type="GO" id="GO:0009736">
    <property type="term" value="P:cytokinin-activated signaling pathway"/>
    <property type="evidence" value="ECO:0007669"/>
    <property type="project" value="InterPro"/>
</dbReference>
<evidence type="ECO:0000256" key="7">
    <source>
        <dbReference type="ARBA" id="ARBA00023159"/>
    </source>
</evidence>
<dbReference type="PANTHER" id="PTHR43874">
    <property type="entry name" value="TWO-COMPONENT RESPONSE REGULATOR"/>
    <property type="match status" value="1"/>
</dbReference>
<evidence type="ECO:0000256" key="4">
    <source>
        <dbReference type="ARBA" id="ARBA00023012"/>
    </source>
</evidence>
<evidence type="ECO:0000256" key="1">
    <source>
        <dbReference type="ARBA" id="ARBA00004123"/>
    </source>
</evidence>
<dbReference type="AlphaFoldDB" id="A0A835LYN6"/>
<protein>
    <recommendedName>
        <fullName evidence="16">Two-component response regulator</fullName>
    </recommendedName>
</protein>
<evidence type="ECO:0000259" key="13">
    <source>
        <dbReference type="PROSITE" id="PS51294"/>
    </source>
</evidence>
<evidence type="ECO:0000256" key="6">
    <source>
        <dbReference type="ARBA" id="ARBA00023125"/>
    </source>
</evidence>
<dbReference type="InterPro" id="IPR017930">
    <property type="entry name" value="Myb_dom"/>
</dbReference>
<dbReference type="InterPro" id="IPR011006">
    <property type="entry name" value="CheY-like_superfamily"/>
</dbReference>
<dbReference type="InterPro" id="IPR045279">
    <property type="entry name" value="ARR-like"/>
</dbReference>
<feature type="modified residue" description="4-aspartylphosphate" evidence="10">
    <location>
        <position position="84"/>
    </location>
</feature>
<keyword evidence="9" id="KW-0539">Nucleus</keyword>
<comment type="caution">
    <text evidence="14">The sequence shown here is derived from an EMBL/GenBank/DDBJ whole genome shotgun (WGS) entry which is preliminary data.</text>
</comment>
<dbReference type="FunFam" id="3.40.50.2300:FF:000408">
    <property type="entry name" value="Two-component response regulator"/>
    <property type="match status" value="1"/>
</dbReference>
<evidence type="ECO:0000256" key="3">
    <source>
        <dbReference type="ARBA" id="ARBA00022553"/>
    </source>
</evidence>
<keyword evidence="7" id="KW-0010">Activator</keyword>
<dbReference type="SUPFAM" id="SSF52172">
    <property type="entry name" value="CheY-like"/>
    <property type="match status" value="1"/>
</dbReference>
<dbReference type="InterPro" id="IPR001005">
    <property type="entry name" value="SANT/Myb"/>
</dbReference>
<sequence length="696" mass="76408">MDTSVGGVMCGSNSSVSMKTSDGVSDQFPAGLRVLVVDDDPTCLKILEKMLRNCLYEVITCTRAVVALSMLRERKLLFDLVISDVHMPDMDGFKLLEHIGLEMDLPVIMMSVDDKKEVVMKGVTHGACDYLIKPVRIEAIKNIWQHVVRKRRNELRELEQSGSVEDNDRNRKTCDDLDYSSSANEGSWKNSKKRKEEEDEAEDRDDSSTLKKPRVVWSVELHQQFVAAVNQLGIEKAVPKKILELMNVPGLTRENVASHLQKYRLYLRRLSNVSQHQGGHTPFLCSQEANFGSMSSFDGLDLHALAVSSQLPPNSFATLQAGGLTRSAVNTGMGTPPMDQRNTFNLEASKVRFGASQPQNDNDKQVNLYHGLSTVIEPKQLPQLQQPVQSSSSMGLQVNGGATGFMSLPASLGAHTMAHNGTAHGNQMVQVAQNRSRGQFLNELSGGHPSGIPLSLGQQMFSNELTGRVSGRNMPISNGRAAIYTLGSQASPVLDFQMNHNLELPAAGFPQGITAGVSSIQQTRMFQDRETLEVKGTRGFPTNYGIFNEQPQNKMQDWEIRNVNSNFEASSPVLASGRKSALNGNASISSSTIVSLGEENQVGTSESSVQLGNRPPLDSAFRVKCETFGDFNCDNTFIGKPFDQDDLMSAILKQFKSLSKTMSSVLMFPVMDDSMQFLFHPERSVKAHAPSGTRAA</sequence>
<evidence type="ECO:0000256" key="11">
    <source>
        <dbReference type="SAM" id="MobiDB-lite"/>
    </source>
</evidence>
<evidence type="ECO:0000256" key="2">
    <source>
        <dbReference type="ARBA" id="ARBA00006015"/>
    </source>
</evidence>
<dbReference type="Gene3D" id="1.10.10.60">
    <property type="entry name" value="Homeodomain-like"/>
    <property type="match status" value="1"/>
</dbReference>
<dbReference type="Pfam" id="PF00249">
    <property type="entry name" value="Myb_DNA-binding"/>
    <property type="match status" value="1"/>
</dbReference>
<evidence type="ECO:0000256" key="10">
    <source>
        <dbReference type="PROSITE-ProRule" id="PRU00169"/>
    </source>
</evidence>
<evidence type="ECO:0000313" key="15">
    <source>
        <dbReference type="Proteomes" id="UP000631114"/>
    </source>
</evidence>
<dbReference type="Pfam" id="PF00072">
    <property type="entry name" value="Response_reg"/>
    <property type="match status" value="1"/>
</dbReference>
<accession>A0A835LYN6</accession>
<proteinExistence type="inferred from homology"/>
<dbReference type="GO" id="GO:0005634">
    <property type="term" value="C:nucleus"/>
    <property type="evidence" value="ECO:0007669"/>
    <property type="project" value="UniProtKB-SubCell"/>
</dbReference>
<organism evidence="14 15">
    <name type="scientific">Coptis chinensis</name>
    <dbReference type="NCBI Taxonomy" id="261450"/>
    <lineage>
        <taxon>Eukaryota</taxon>
        <taxon>Viridiplantae</taxon>
        <taxon>Streptophyta</taxon>
        <taxon>Embryophyta</taxon>
        <taxon>Tracheophyta</taxon>
        <taxon>Spermatophyta</taxon>
        <taxon>Magnoliopsida</taxon>
        <taxon>Ranunculales</taxon>
        <taxon>Ranunculaceae</taxon>
        <taxon>Coptidoideae</taxon>
        <taxon>Coptis</taxon>
    </lineage>
</organism>
<feature type="domain" description="Response regulatory" evidence="12">
    <location>
        <begin position="33"/>
        <end position="148"/>
    </location>
</feature>
<name>A0A835LYN6_9MAGN</name>
<comment type="subcellular location">
    <subcellularLocation>
        <location evidence="1">Nucleus</location>
    </subcellularLocation>
</comment>
<reference evidence="14 15" key="1">
    <citation type="submission" date="2020-10" db="EMBL/GenBank/DDBJ databases">
        <title>The Coptis chinensis genome and diversification of protoberbering-type alkaloids.</title>
        <authorList>
            <person name="Wang B."/>
            <person name="Shu S."/>
            <person name="Song C."/>
            <person name="Liu Y."/>
        </authorList>
    </citation>
    <scope>NUCLEOTIDE SEQUENCE [LARGE SCALE GENOMIC DNA]</scope>
    <source>
        <strain evidence="14">HL-2020</strain>
        <tissue evidence="14">Leaf</tissue>
    </source>
</reference>
<keyword evidence="5" id="KW-0805">Transcription regulation</keyword>
<evidence type="ECO:0008006" key="16">
    <source>
        <dbReference type="Google" id="ProtNLM"/>
    </source>
</evidence>
<feature type="region of interest" description="Disordered" evidence="11">
    <location>
        <begin position="159"/>
        <end position="209"/>
    </location>
</feature>
<dbReference type="PANTHER" id="PTHR43874:SF67">
    <property type="entry name" value="TWO-COMPONENT RESPONSE REGULATOR ARR2"/>
    <property type="match status" value="1"/>
</dbReference>
<keyword evidence="6" id="KW-0238">DNA-binding</keyword>
<dbReference type="InterPro" id="IPR006447">
    <property type="entry name" value="Myb_dom_plants"/>
</dbReference>
<dbReference type="InterPro" id="IPR009057">
    <property type="entry name" value="Homeodomain-like_sf"/>
</dbReference>
<keyword evidence="8" id="KW-0804">Transcription</keyword>
<dbReference type="Proteomes" id="UP000631114">
    <property type="component" value="Unassembled WGS sequence"/>
</dbReference>
<dbReference type="CDD" id="cd17584">
    <property type="entry name" value="REC_typeB_ARR-like"/>
    <property type="match status" value="1"/>
</dbReference>